<name>A0A0R3D6T3_9BRAD</name>
<protein>
    <submittedName>
        <fullName evidence="1">Uncharacterized protein</fullName>
    </submittedName>
</protein>
<dbReference type="AlphaFoldDB" id="A0A0R3D6T3"/>
<gene>
    <name evidence="1" type="ORF">AOQ71_31955</name>
</gene>
<dbReference type="RefSeq" id="WP_057755533.1">
    <property type="nucleotide sequence ID" value="NZ_LJYG01000108.1"/>
</dbReference>
<dbReference type="STRING" id="989370.AOQ71_31955"/>
<keyword evidence="2" id="KW-1185">Reference proteome</keyword>
<comment type="caution">
    <text evidence="1">The sequence shown here is derived from an EMBL/GenBank/DDBJ whole genome shotgun (WGS) entry which is preliminary data.</text>
</comment>
<reference evidence="1 2" key="1">
    <citation type="submission" date="2015-09" db="EMBL/GenBank/DDBJ databases">
        <title>Draft Genome Sequence of Bradyrhizobium manausense Strain BR 3351T, a Novel Symbiotic Nitrogen-Fixing Alphaproteobacterium Isolated from Brazilian Amazon Rain Forest.</title>
        <authorList>
            <person name="De Araujo J.L."/>
            <person name="Zilli J.E."/>
        </authorList>
    </citation>
    <scope>NUCLEOTIDE SEQUENCE [LARGE SCALE GENOMIC DNA]</scope>
    <source>
        <strain evidence="1 2">BR3351</strain>
    </source>
</reference>
<proteinExistence type="predicted"/>
<dbReference type="OrthoDB" id="9830695at2"/>
<accession>A0A0R3D6T3</accession>
<dbReference type="Proteomes" id="UP000051936">
    <property type="component" value="Unassembled WGS sequence"/>
</dbReference>
<evidence type="ECO:0000313" key="2">
    <source>
        <dbReference type="Proteomes" id="UP000051936"/>
    </source>
</evidence>
<evidence type="ECO:0000313" key="1">
    <source>
        <dbReference type="EMBL" id="KRQ03340.1"/>
    </source>
</evidence>
<organism evidence="1 2">
    <name type="scientific">Bradyrhizobium manausense</name>
    <dbReference type="NCBI Taxonomy" id="989370"/>
    <lineage>
        <taxon>Bacteria</taxon>
        <taxon>Pseudomonadati</taxon>
        <taxon>Pseudomonadota</taxon>
        <taxon>Alphaproteobacteria</taxon>
        <taxon>Hyphomicrobiales</taxon>
        <taxon>Nitrobacteraceae</taxon>
        <taxon>Bradyrhizobium</taxon>
    </lineage>
</organism>
<dbReference type="EMBL" id="LJYG01000108">
    <property type="protein sequence ID" value="KRQ03340.1"/>
    <property type="molecule type" value="Genomic_DNA"/>
</dbReference>
<sequence length="108" mass="11673">MSHTLAEARTPEQSEELPPPFMRALESGWTDFWTPPKPEGSYAANVALGESYAEMAVMHARARNDPLVLELIVSTITSKAASGKLAIGPIELGFFHKLSSLAYVGSLN</sequence>